<comment type="caution">
    <text evidence="6">The sequence shown here is derived from an EMBL/GenBank/DDBJ whole genome shotgun (WGS) entry which is preliminary data.</text>
</comment>
<keyword evidence="7" id="KW-1185">Reference proteome</keyword>
<dbReference type="AlphaFoldDB" id="A0A931G0Y1"/>
<dbReference type="InterPro" id="IPR001647">
    <property type="entry name" value="HTH_TetR"/>
</dbReference>
<dbReference type="SUPFAM" id="SSF48498">
    <property type="entry name" value="Tetracyclin repressor-like, C-terminal domain"/>
    <property type="match status" value="1"/>
</dbReference>
<dbReference type="Proteomes" id="UP000598146">
    <property type="component" value="Unassembled WGS sequence"/>
</dbReference>
<evidence type="ECO:0000256" key="4">
    <source>
        <dbReference type="PROSITE-ProRule" id="PRU00335"/>
    </source>
</evidence>
<dbReference type="PANTHER" id="PTHR30055">
    <property type="entry name" value="HTH-TYPE TRANSCRIPTIONAL REGULATOR RUTR"/>
    <property type="match status" value="1"/>
</dbReference>
<evidence type="ECO:0000313" key="7">
    <source>
        <dbReference type="Proteomes" id="UP000598146"/>
    </source>
</evidence>
<proteinExistence type="predicted"/>
<dbReference type="EMBL" id="JADQTO010000019">
    <property type="protein sequence ID" value="MBG0566172.1"/>
    <property type="molecule type" value="Genomic_DNA"/>
</dbReference>
<dbReference type="Pfam" id="PF00440">
    <property type="entry name" value="TetR_N"/>
    <property type="match status" value="1"/>
</dbReference>
<dbReference type="SUPFAM" id="SSF46689">
    <property type="entry name" value="Homeodomain-like"/>
    <property type="match status" value="1"/>
</dbReference>
<feature type="DNA-binding region" description="H-T-H motif" evidence="4">
    <location>
        <begin position="36"/>
        <end position="55"/>
    </location>
</feature>
<dbReference type="PANTHER" id="PTHR30055:SF151">
    <property type="entry name" value="TRANSCRIPTIONAL REGULATORY PROTEIN"/>
    <property type="match status" value="1"/>
</dbReference>
<evidence type="ECO:0000313" key="6">
    <source>
        <dbReference type="EMBL" id="MBG0566172.1"/>
    </source>
</evidence>
<keyword evidence="1" id="KW-0805">Transcription regulation</keyword>
<dbReference type="GO" id="GO:0003700">
    <property type="term" value="F:DNA-binding transcription factor activity"/>
    <property type="evidence" value="ECO:0007669"/>
    <property type="project" value="TreeGrafter"/>
</dbReference>
<feature type="domain" description="HTH tetR-type" evidence="5">
    <location>
        <begin position="13"/>
        <end position="73"/>
    </location>
</feature>
<evidence type="ECO:0000259" key="5">
    <source>
        <dbReference type="PROSITE" id="PS50977"/>
    </source>
</evidence>
<dbReference type="Gene3D" id="1.10.357.10">
    <property type="entry name" value="Tetracycline Repressor, domain 2"/>
    <property type="match status" value="1"/>
</dbReference>
<dbReference type="InterPro" id="IPR009057">
    <property type="entry name" value="Homeodomain-like_sf"/>
</dbReference>
<keyword evidence="3" id="KW-0804">Transcription</keyword>
<gene>
    <name evidence="6" type="ORF">I4J89_32465</name>
</gene>
<dbReference type="GO" id="GO:0045892">
    <property type="term" value="P:negative regulation of DNA-templated transcription"/>
    <property type="evidence" value="ECO:0007669"/>
    <property type="project" value="InterPro"/>
</dbReference>
<organism evidence="6 7">
    <name type="scientific">Actinoplanes aureus</name>
    <dbReference type="NCBI Taxonomy" id="2792083"/>
    <lineage>
        <taxon>Bacteria</taxon>
        <taxon>Bacillati</taxon>
        <taxon>Actinomycetota</taxon>
        <taxon>Actinomycetes</taxon>
        <taxon>Micromonosporales</taxon>
        <taxon>Micromonosporaceae</taxon>
        <taxon>Actinoplanes</taxon>
    </lineage>
</organism>
<name>A0A931G0Y1_9ACTN</name>
<sequence>MTQPKRRPGPKRALSEGGVLDAALTLMDADGPDAASIRRIAAALGVSPNAVYTYFPDKSAIEQALVERLLGELNRAAYNGGEWRTDVEALALDLRSRLTAHPGAVPLLLGGAMNGPEALLLGERLLEVLARAGLPAEAAARAAYLVMVYVLGAIALEVADVPQAGALAPEPDRIAARRAAMAHVPAETFPRTAAAVDVMSGWIGTEQFLWGLRRVLDGLTRGPV</sequence>
<dbReference type="PROSITE" id="PS50977">
    <property type="entry name" value="HTH_TETR_2"/>
    <property type="match status" value="1"/>
</dbReference>
<dbReference type="PRINTS" id="PR00455">
    <property type="entry name" value="HTHTETR"/>
</dbReference>
<dbReference type="GO" id="GO:0000976">
    <property type="term" value="F:transcription cis-regulatory region binding"/>
    <property type="evidence" value="ECO:0007669"/>
    <property type="project" value="TreeGrafter"/>
</dbReference>
<dbReference type="InterPro" id="IPR050109">
    <property type="entry name" value="HTH-type_TetR-like_transc_reg"/>
</dbReference>
<dbReference type="Pfam" id="PF02909">
    <property type="entry name" value="TetR_C_1"/>
    <property type="match status" value="1"/>
</dbReference>
<dbReference type="RefSeq" id="WP_196417953.1">
    <property type="nucleotide sequence ID" value="NZ_JADQTO010000019.1"/>
</dbReference>
<evidence type="ECO:0000256" key="2">
    <source>
        <dbReference type="ARBA" id="ARBA00023125"/>
    </source>
</evidence>
<dbReference type="InterPro" id="IPR004111">
    <property type="entry name" value="Repressor_TetR_C"/>
</dbReference>
<accession>A0A931G0Y1</accession>
<keyword evidence="2 4" id="KW-0238">DNA-binding</keyword>
<evidence type="ECO:0000256" key="1">
    <source>
        <dbReference type="ARBA" id="ARBA00023015"/>
    </source>
</evidence>
<evidence type="ECO:0000256" key="3">
    <source>
        <dbReference type="ARBA" id="ARBA00023163"/>
    </source>
</evidence>
<protein>
    <submittedName>
        <fullName evidence="6">TetR/AcrR family transcriptional regulator</fullName>
    </submittedName>
</protein>
<reference evidence="6" key="1">
    <citation type="submission" date="2020-11" db="EMBL/GenBank/DDBJ databases">
        <title>Isolation and identification of active actinomycetes.</title>
        <authorList>
            <person name="Sun X."/>
        </authorList>
    </citation>
    <scope>NUCLEOTIDE SEQUENCE</scope>
    <source>
        <strain evidence="6">NEAU-A11</strain>
    </source>
</reference>
<dbReference type="InterPro" id="IPR036271">
    <property type="entry name" value="Tet_transcr_reg_TetR-rel_C_sf"/>
</dbReference>